<evidence type="ECO:0000313" key="1">
    <source>
        <dbReference type="EMBL" id="GMH94955.1"/>
    </source>
</evidence>
<sequence>MVNNTDVVSSLTKFLAIEDSLFDLPQSQKNLKCSSISATLSILSSFTHNAADKKITTEVSDHAVIYELCK</sequence>
<protein>
    <submittedName>
        <fullName evidence="1">Uncharacterized protein</fullName>
    </submittedName>
</protein>
<gene>
    <name evidence="1" type="ORF">TL16_g13043</name>
</gene>
<accession>A0A9W7EYD0</accession>
<dbReference type="EMBL" id="BLQM01000581">
    <property type="protein sequence ID" value="GMH94955.1"/>
    <property type="molecule type" value="Genomic_DNA"/>
</dbReference>
<dbReference type="AlphaFoldDB" id="A0A9W7EYD0"/>
<reference evidence="2" key="1">
    <citation type="journal article" date="2023" name="Commun. Biol.">
        <title>Genome analysis of Parmales, the sister group of diatoms, reveals the evolutionary specialization of diatoms from phago-mixotrophs to photoautotrophs.</title>
        <authorList>
            <person name="Ban H."/>
            <person name="Sato S."/>
            <person name="Yoshikawa S."/>
            <person name="Yamada K."/>
            <person name="Nakamura Y."/>
            <person name="Ichinomiya M."/>
            <person name="Sato N."/>
            <person name="Blanc-Mathieu R."/>
            <person name="Endo H."/>
            <person name="Kuwata A."/>
            <person name="Ogata H."/>
        </authorList>
    </citation>
    <scope>NUCLEOTIDE SEQUENCE [LARGE SCALE GENOMIC DNA]</scope>
</reference>
<dbReference type="Proteomes" id="UP001162640">
    <property type="component" value="Unassembled WGS sequence"/>
</dbReference>
<comment type="caution">
    <text evidence="1">The sequence shown here is derived from an EMBL/GenBank/DDBJ whole genome shotgun (WGS) entry which is preliminary data.</text>
</comment>
<organism evidence="1 2">
    <name type="scientific">Triparma laevis f. inornata</name>
    <dbReference type="NCBI Taxonomy" id="1714386"/>
    <lineage>
        <taxon>Eukaryota</taxon>
        <taxon>Sar</taxon>
        <taxon>Stramenopiles</taxon>
        <taxon>Ochrophyta</taxon>
        <taxon>Bolidophyceae</taxon>
        <taxon>Parmales</taxon>
        <taxon>Triparmaceae</taxon>
        <taxon>Triparma</taxon>
    </lineage>
</organism>
<evidence type="ECO:0000313" key="2">
    <source>
        <dbReference type="Proteomes" id="UP001162640"/>
    </source>
</evidence>
<name>A0A9W7EYD0_9STRA</name>
<proteinExistence type="predicted"/>